<dbReference type="GO" id="GO:0036064">
    <property type="term" value="C:ciliary basal body"/>
    <property type="evidence" value="ECO:0007669"/>
    <property type="project" value="TreeGrafter"/>
</dbReference>
<feature type="domain" description="BBS7 beta-propeller" evidence="4">
    <location>
        <begin position="22"/>
        <end position="316"/>
    </location>
</feature>
<gene>
    <name evidence="5" type="ORF">HZH66_013584</name>
</gene>
<evidence type="ECO:0000259" key="2">
    <source>
        <dbReference type="Pfam" id="PF23360"/>
    </source>
</evidence>
<dbReference type="InterPro" id="IPR036322">
    <property type="entry name" value="WD40_repeat_dom_sf"/>
</dbReference>
<evidence type="ECO:0000313" key="5">
    <source>
        <dbReference type="EMBL" id="KAF7382152.1"/>
    </source>
</evidence>
<proteinExistence type="predicted"/>
<evidence type="ECO:0000313" key="6">
    <source>
        <dbReference type="Proteomes" id="UP000614350"/>
    </source>
</evidence>
<sequence length="711" mass="79189">MTIALSRVDYVSVGVTSRGTTRILPPTDPKQTQKFVVGDHDGILQVFGMKKGELQALFKSLPGPKINKMILGGSMETARDKIFVAYGNSVKGFTKKGKLFLDFDTSLLDPISALYVLGPNLAACARDLYHRYYDCKDADSYLAGEILHDVVLLPGDNSMVYAILACGDCAVRVLHGTMRPTVLRLPSIPTVLAVYREKEVESTERVLLGTIDGRVGLLNLQGNKTLRITWLINSMGSEVTSLDTFELQDGMDILIGRQDGIVEVFTFPDEDTSPCLRYRYNAGESISTVIGGIIGAIGYPEVLVTTYSGRIFGLTTKPPGLLEAGQSDTVIAKLKLEIHQLEEKLVEERETTNFTADPLAPLILAVKHRMALHEEDASYSLSVELDTSIDNILIQSNTPIVLLDVENNSAVVSLSMCNPKEGNFVLATYRCQINTNRLEMRLRTIEGQPGTLQIYVTSQVQPKCCRRISIPIYALSLHKRQHIDDADTLPEGPFNELRLSGSFTIAEMHAWLSLVLPDVPERPHLYENDAILTYKSSFIGTILKCRYKKGNAIFSGENISSIIILRDILTREATKRKIKLEVFCDVAVGSISRVLELIRPQLDAVHELIEKIKILDVLEEFELKTNPKENLCSQYQDLIANEQNIRSQLAKDPEILNRLHGVITDLYVDWERAKGARRINSKFAAEKLNDSLESRDFLQLLQIFTGNAIST</sequence>
<evidence type="ECO:0000259" key="1">
    <source>
        <dbReference type="Pfam" id="PF23349"/>
    </source>
</evidence>
<name>A0A834J7T0_VESVU</name>
<evidence type="ECO:0008006" key="7">
    <source>
        <dbReference type="Google" id="ProtNLM"/>
    </source>
</evidence>
<keyword evidence="6" id="KW-1185">Reference proteome</keyword>
<dbReference type="GO" id="GO:0016020">
    <property type="term" value="C:membrane"/>
    <property type="evidence" value="ECO:0007669"/>
    <property type="project" value="TreeGrafter"/>
</dbReference>
<dbReference type="PANTHER" id="PTHR16074:SF4">
    <property type="entry name" value="BARDET-BIEDL SYNDROME 7 PROTEIN"/>
    <property type="match status" value="1"/>
</dbReference>
<dbReference type="Pfam" id="PF23349">
    <property type="entry name" value="BBS7_hp"/>
    <property type="match status" value="1"/>
</dbReference>
<dbReference type="Pfam" id="PF23361">
    <property type="entry name" value="BBS7_pf"/>
    <property type="match status" value="1"/>
</dbReference>
<dbReference type="SUPFAM" id="SSF50978">
    <property type="entry name" value="WD40 repeat-like"/>
    <property type="match status" value="1"/>
</dbReference>
<evidence type="ECO:0000259" key="4">
    <source>
        <dbReference type="Pfam" id="PF23743"/>
    </source>
</evidence>
<dbReference type="AlphaFoldDB" id="A0A834J7T0"/>
<dbReference type="GO" id="GO:0060271">
    <property type="term" value="P:cilium assembly"/>
    <property type="evidence" value="ECO:0007669"/>
    <property type="project" value="TreeGrafter"/>
</dbReference>
<dbReference type="InterPro" id="IPR056333">
    <property type="entry name" value="BBS7_pf_dom"/>
</dbReference>
<dbReference type="Proteomes" id="UP000614350">
    <property type="component" value="Unassembled WGS sequence"/>
</dbReference>
<dbReference type="Pfam" id="PF23743">
    <property type="entry name" value="Beta-prop_BBS7"/>
    <property type="match status" value="1"/>
</dbReference>
<dbReference type="PANTHER" id="PTHR16074">
    <property type="entry name" value="BARDET-BIEDL SYNDROME 7 PROTEIN"/>
    <property type="match status" value="1"/>
</dbReference>
<dbReference type="InterPro" id="IPR056332">
    <property type="entry name" value="Beta-prop_BBS7"/>
</dbReference>
<comment type="caution">
    <text evidence="5">The sequence shown here is derived from an EMBL/GenBank/DDBJ whole genome shotgun (WGS) entry which is preliminary data.</text>
</comment>
<feature type="domain" description="BBS7 GAE" evidence="2">
    <location>
        <begin position="364"/>
        <end position="467"/>
    </location>
</feature>
<feature type="domain" description="BBS7 helical hairpin" evidence="1">
    <location>
        <begin position="590"/>
        <end position="704"/>
    </location>
</feature>
<dbReference type="InterPro" id="IPR056335">
    <property type="entry name" value="BBS7_hairpin"/>
</dbReference>
<dbReference type="GO" id="GO:0043005">
    <property type="term" value="C:neuron projection"/>
    <property type="evidence" value="ECO:0007669"/>
    <property type="project" value="TreeGrafter"/>
</dbReference>
<evidence type="ECO:0000259" key="3">
    <source>
        <dbReference type="Pfam" id="PF23361"/>
    </source>
</evidence>
<protein>
    <recommendedName>
        <fullName evidence="7">Bardet-Biedl syndrome 7 protein homolog</fullName>
    </recommendedName>
</protein>
<reference evidence="5" key="1">
    <citation type="journal article" date="2020" name="G3 (Bethesda)">
        <title>High-Quality Assemblies for Three Invasive Social Wasps from the &lt;i&gt;Vespula&lt;/i&gt; Genus.</title>
        <authorList>
            <person name="Harrop T.W.R."/>
            <person name="Guhlin J."/>
            <person name="McLaughlin G.M."/>
            <person name="Permina E."/>
            <person name="Stockwell P."/>
            <person name="Gilligan J."/>
            <person name="Le Lec M.F."/>
            <person name="Gruber M.A.M."/>
            <person name="Quinn O."/>
            <person name="Lovegrove M."/>
            <person name="Duncan E.J."/>
            <person name="Remnant E.J."/>
            <person name="Van Eeckhoven J."/>
            <person name="Graham B."/>
            <person name="Knapp R.A."/>
            <person name="Langford K.W."/>
            <person name="Kronenberg Z."/>
            <person name="Press M.O."/>
            <person name="Eacker S.M."/>
            <person name="Wilson-Rankin E.E."/>
            <person name="Purcell J."/>
            <person name="Lester P.J."/>
            <person name="Dearden P.K."/>
        </authorList>
    </citation>
    <scope>NUCLEOTIDE SEQUENCE</scope>
    <source>
        <strain evidence="5">Marl-1</strain>
    </source>
</reference>
<feature type="domain" description="BBS7 platform" evidence="3">
    <location>
        <begin position="478"/>
        <end position="585"/>
    </location>
</feature>
<organism evidence="5 6">
    <name type="scientific">Vespula vulgaris</name>
    <name type="common">Yellow jacket</name>
    <name type="synonym">Wasp</name>
    <dbReference type="NCBI Taxonomy" id="7454"/>
    <lineage>
        <taxon>Eukaryota</taxon>
        <taxon>Metazoa</taxon>
        <taxon>Ecdysozoa</taxon>
        <taxon>Arthropoda</taxon>
        <taxon>Hexapoda</taxon>
        <taxon>Insecta</taxon>
        <taxon>Pterygota</taxon>
        <taxon>Neoptera</taxon>
        <taxon>Endopterygota</taxon>
        <taxon>Hymenoptera</taxon>
        <taxon>Apocrita</taxon>
        <taxon>Aculeata</taxon>
        <taxon>Vespoidea</taxon>
        <taxon>Vespidae</taxon>
        <taxon>Vespinae</taxon>
        <taxon>Vespula</taxon>
    </lineage>
</organism>
<accession>A0A834J7T0</accession>
<dbReference type="InterPro" id="IPR056334">
    <property type="entry name" value="BBS7_GAE_dom"/>
</dbReference>
<dbReference type="GO" id="GO:0005930">
    <property type="term" value="C:axoneme"/>
    <property type="evidence" value="ECO:0007669"/>
    <property type="project" value="TreeGrafter"/>
</dbReference>
<dbReference type="GO" id="GO:0034464">
    <property type="term" value="C:BBSome"/>
    <property type="evidence" value="ECO:0007669"/>
    <property type="project" value="TreeGrafter"/>
</dbReference>
<dbReference type="EMBL" id="JACSEA010000019">
    <property type="protein sequence ID" value="KAF7382152.1"/>
    <property type="molecule type" value="Genomic_DNA"/>
</dbReference>
<dbReference type="Pfam" id="PF23360">
    <property type="entry name" value="BBS7_GAE"/>
    <property type="match status" value="1"/>
</dbReference>
<dbReference type="GO" id="GO:0008104">
    <property type="term" value="P:intracellular protein localization"/>
    <property type="evidence" value="ECO:0007669"/>
    <property type="project" value="TreeGrafter"/>
</dbReference>